<feature type="transmembrane region" description="Helical" evidence="7">
    <location>
        <begin position="560"/>
        <end position="585"/>
    </location>
</feature>
<evidence type="ECO:0000256" key="6">
    <source>
        <dbReference type="SAM" id="MobiDB-lite"/>
    </source>
</evidence>
<name>A0A7X0D546_9ACTN</name>
<accession>A0A7X0D546</accession>
<feature type="region of interest" description="Disordered" evidence="6">
    <location>
        <begin position="1"/>
        <end position="55"/>
    </location>
</feature>
<evidence type="ECO:0000256" key="3">
    <source>
        <dbReference type="ARBA" id="ARBA00022692"/>
    </source>
</evidence>
<keyword evidence="3 7" id="KW-0812">Transmembrane</keyword>
<evidence type="ECO:0000256" key="2">
    <source>
        <dbReference type="ARBA" id="ARBA00022475"/>
    </source>
</evidence>
<comment type="subcellular location">
    <subcellularLocation>
        <location evidence="1">Cell membrane</location>
        <topology evidence="1">Multi-pass membrane protein</topology>
    </subcellularLocation>
</comment>
<keyword evidence="9" id="KW-1185">Reference proteome</keyword>
<proteinExistence type="predicted"/>
<feature type="transmembrane region" description="Helical" evidence="7">
    <location>
        <begin position="776"/>
        <end position="796"/>
    </location>
</feature>
<gene>
    <name evidence="8" type="ORF">HNR23_001903</name>
</gene>
<dbReference type="SUPFAM" id="SSF56112">
    <property type="entry name" value="Protein kinase-like (PK-like)"/>
    <property type="match status" value="1"/>
</dbReference>
<feature type="transmembrane region" description="Helical" evidence="7">
    <location>
        <begin position="136"/>
        <end position="162"/>
    </location>
</feature>
<evidence type="ECO:0000313" key="8">
    <source>
        <dbReference type="EMBL" id="MBB6171843.1"/>
    </source>
</evidence>
<sequence length="829" mass="86037">MNVRQPEPEQGSRPAARRTTSPPPPDAPLSDDAVETRALNGAPPPRRHAPRRARPTERRLRDLVIAAVGLVAVALVLLVVGITTDNGEVTDPSELRALLPPWLLAVTAGAANLVVIVLAGVTSVERILHQEYRPVIRGLAAATLGYALTGAVNASILAISGPGGPPEALASPGAYSAFTNPLHAYLAAAIGYVGALPLGHLPRIRTAMWSGIAVTGAAVLLAGLNTSLSLLLTALVGATSAAAASFALGLSRPAPATGRLIRELRRFGHDPLGLTPGGTDAEGNQLFEVDTVDRRLDVVLMRADDLVGFWRHLFRIVLLRDPAAPPVLLGPRRRAEHTALMSFAANSAGAAAPRVLGIGELGGGTLALVREHVRTSSLDDAAADELTDEVLDDIWSELDLLHRHRIVHGNINGATVGWRLGGRVVFTGMTGGSLGAVGLKASLDVAALLAVLALRVGERRAVASAVRVLGVDPVAAALPLLQPAGMPRLLRRRLADHGDLLGRLRTQITGIAPEAPARPARLERMRPRTVVSVVAATIVGIVLAYQLADVDFSTVQGADLRWAAAAFAASTVCMLAAALVIMAFVPVRLRFWMTVLVQYAGAFIRIAAPAGLGTLALNTRYATQWGASAGLAISGIGLSQAVGVVLHVAILLVAAYLTGTGHVADFSPSSTLIVVTAGLSVVVAAVLLVPALRRAVHDRIRPYFRGVLPQLLDLLQSPRRMAMGIGGTLLLTAAYVLCLYFSVTAFGGTADLAAVAVVFLAGNAIGSAAPTPGGLGAVEAALLGGLTAVAGVPAAIGLPAVLLFRALTFWLPVLPGWGAFHLLQRWKAI</sequence>
<feature type="transmembrane region" description="Helical" evidence="7">
    <location>
        <begin position="749"/>
        <end position="769"/>
    </location>
</feature>
<feature type="transmembrane region" description="Helical" evidence="7">
    <location>
        <begin position="721"/>
        <end position="743"/>
    </location>
</feature>
<evidence type="ECO:0000313" key="9">
    <source>
        <dbReference type="Proteomes" id="UP000546642"/>
    </source>
</evidence>
<feature type="transmembrane region" description="Helical" evidence="7">
    <location>
        <begin position="530"/>
        <end position="548"/>
    </location>
</feature>
<feature type="transmembrane region" description="Helical" evidence="7">
    <location>
        <begin position="60"/>
        <end position="82"/>
    </location>
</feature>
<dbReference type="InterPro" id="IPR022791">
    <property type="entry name" value="L-PG_synthase/AglD"/>
</dbReference>
<dbReference type="Proteomes" id="UP000546642">
    <property type="component" value="Unassembled WGS sequence"/>
</dbReference>
<feature type="transmembrane region" description="Helical" evidence="7">
    <location>
        <begin position="629"/>
        <end position="657"/>
    </location>
</feature>
<feature type="transmembrane region" description="Helical" evidence="7">
    <location>
        <begin position="669"/>
        <end position="692"/>
    </location>
</feature>
<protein>
    <submittedName>
        <fullName evidence="8">Uncharacterized membrane protein YbhN (UPF0104 family)</fullName>
    </submittedName>
</protein>
<keyword evidence="4 7" id="KW-1133">Transmembrane helix</keyword>
<dbReference type="RefSeq" id="WP_184075101.1">
    <property type="nucleotide sequence ID" value="NZ_JACHDS010000001.1"/>
</dbReference>
<feature type="transmembrane region" description="Helical" evidence="7">
    <location>
        <begin position="102"/>
        <end position="124"/>
    </location>
</feature>
<evidence type="ECO:0000256" key="5">
    <source>
        <dbReference type="ARBA" id="ARBA00023136"/>
    </source>
</evidence>
<feature type="transmembrane region" description="Helical" evidence="7">
    <location>
        <begin position="206"/>
        <end position="224"/>
    </location>
</feature>
<keyword evidence="2" id="KW-1003">Cell membrane</keyword>
<dbReference type="EMBL" id="JACHDS010000001">
    <property type="protein sequence ID" value="MBB6171843.1"/>
    <property type="molecule type" value="Genomic_DNA"/>
</dbReference>
<dbReference type="GO" id="GO:0005886">
    <property type="term" value="C:plasma membrane"/>
    <property type="evidence" value="ECO:0007669"/>
    <property type="project" value="UniProtKB-SubCell"/>
</dbReference>
<evidence type="ECO:0000256" key="7">
    <source>
        <dbReference type="SAM" id="Phobius"/>
    </source>
</evidence>
<dbReference type="PANTHER" id="PTHR39087">
    <property type="entry name" value="UPF0104 MEMBRANE PROTEIN MJ1595"/>
    <property type="match status" value="1"/>
</dbReference>
<organism evidence="8 9">
    <name type="scientific">Nocardiopsis mwathae</name>
    <dbReference type="NCBI Taxonomy" id="1472723"/>
    <lineage>
        <taxon>Bacteria</taxon>
        <taxon>Bacillati</taxon>
        <taxon>Actinomycetota</taxon>
        <taxon>Actinomycetes</taxon>
        <taxon>Streptosporangiales</taxon>
        <taxon>Nocardiopsidaceae</taxon>
        <taxon>Nocardiopsis</taxon>
    </lineage>
</organism>
<feature type="transmembrane region" description="Helical" evidence="7">
    <location>
        <begin position="182"/>
        <end position="199"/>
    </location>
</feature>
<dbReference type="AlphaFoldDB" id="A0A7X0D546"/>
<reference evidence="8 9" key="1">
    <citation type="submission" date="2020-08" db="EMBL/GenBank/DDBJ databases">
        <title>Sequencing the genomes of 1000 actinobacteria strains.</title>
        <authorList>
            <person name="Klenk H.-P."/>
        </authorList>
    </citation>
    <scope>NUCLEOTIDE SEQUENCE [LARGE SCALE GENOMIC DNA]</scope>
    <source>
        <strain evidence="8 9">DSM 46659</strain>
    </source>
</reference>
<comment type="caution">
    <text evidence="8">The sequence shown here is derived from an EMBL/GenBank/DDBJ whole genome shotgun (WGS) entry which is preliminary data.</text>
</comment>
<evidence type="ECO:0000256" key="1">
    <source>
        <dbReference type="ARBA" id="ARBA00004651"/>
    </source>
</evidence>
<dbReference type="PANTHER" id="PTHR39087:SF2">
    <property type="entry name" value="UPF0104 MEMBRANE PROTEIN MJ1595"/>
    <property type="match status" value="1"/>
</dbReference>
<dbReference type="InterPro" id="IPR011009">
    <property type="entry name" value="Kinase-like_dom_sf"/>
</dbReference>
<feature type="transmembrane region" description="Helical" evidence="7">
    <location>
        <begin position="802"/>
        <end position="823"/>
    </location>
</feature>
<evidence type="ECO:0000256" key="4">
    <source>
        <dbReference type="ARBA" id="ARBA00022989"/>
    </source>
</evidence>
<keyword evidence="5 7" id="KW-0472">Membrane</keyword>
<dbReference type="Pfam" id="PF03706">
    <property type="entry name" value="LPG_synthase_TM"/>
    <property type="match status" value="1"/>
</dbReference>
<feature type="transmembrane region" description="Helical" evidence="7">
    <location>
        <begin position="230"/>
        <end position="250"/>
    </location>
</feature>